<evidence type="ECO:0000256" key="3">
    <source>
        <dbReference type="ARBA" id="ARBA00022475"/>
    </source>
</evidence>
<feature type="transmembrane region" description="Helical" evidence="7">
    <location>
        <begin position="20"/>
        <end position="45"/>
    </location>
</feature>
<evidence type="ECO:0000256" key="6">
    <source>
        <dbReference type="ARBA" id="ARBA00023136"/>
    </source>
</evidence>
<name>A0A134B482_9PORP</name>
<feature type="transmembrane region" description="Helical" evidence="7">
    <location>
        <begin position="382"/>
        <end position="402"/>
    </location>
</feature>
<comment type="similarity">
    <text evidence="2">Belongs to the ABC-4 integral membrane protein family. LolC/E subfamily.</text>
</comment>
<keyword evidence="11" id="KW-1185">Reference proteome</keyword>
<dbReference type="Proteomes" id="UP000070224">
    <property type="component" value="Unassembled WGS sequence"/>
</dbReference>
<dbReference type="EMBL" id="LSDK01000113">
    <property type="protein sequence ID" value="KXB74719.1"/>
    <property type="molecule type" value="Genomic_DNA"/>
</dbReference>
<evidence type="ECO:0000256" key="5">
    <source>
        <dbReference type="ARBA" id="ARBA00022989"/>
    </source>
</evidence>
<dbReference type="PATRIC" id="fig|322095.3.peg.1587"/>
<dbReference type="PANTHER" id="PTHR30489">
    <property type="entry name" value="LIPOPROTEIN-RELEASING SYSTEM TRANSMEMBRANE PROTEIN LOLE"/>
    <property type="match status" value="1"/>
</dbReference>
<dbReference type="PANTHER" id="PTHR30489:SF0">
    <property type="entry name" value="LIPOPROTEIN-RELEASING SYSTEM TRANSMEMBRANE PROTEIN LOLE"/>
    <property type="match status" value="1"/>
</dbReference>
<feature type="domain" description="MacB-like periplasmic core" evidence="9">
    <location>
        <begin position="24"/>
        <end position="257"/>
    </location>
</feature>
<accession>A0A134B482</accession>
<comment type="caution">
    <text evidence="10">The sequence shown here is derived from an EMBL/GenBank/DDBJ whole genome shotgun (WGS) entry which is preliminary data.</text>
</comment>
<evidence type="ECO:0000259" key="8">
    <source>
        <dbReference type="Pfam" id="PF02687"/>
    </source>
</evidence>
<evidence type="ECO:0000259" key="9">
    <source>
        <dbReference type="Pfam" id="PF12704"/>
    </source>
</evidence>
<dbReference type="STRING" id="322095.HMPREF3185_01611"/>
<dbReference type="GO" id="GO:0098797">
    <property type="term" value="C:plasma membrane protein complex"/>
    <property type="evidence" value="ECO:0007669"/>
    <property type="project" value="TreeGrafter"/>
</dbReference>
<feature type="domain" description="ABC3 transporter permease C-terminal" evidence="8">
    <location>
        <begin position="288"/>
        <end position="409"/>
    </location>
</feature>
<evidence type="ECO:0000256" key="2">
    <source>
        <dbReference type="ARBA" id="ARBA00005236"/>
    </source>
</evidence>
<evidence type="ECO:0000256" key="7">
    <source>
        <dbReference type="SAM" id="Phobius"/>
    </source>
</evidence>
<dbReference type="Pfam" id="PF02687">
    <property type="entry name" value="FtsX"/>
    <property type="match status" value="1"/>
</dbReference>
<keyword evidence="5 7" id="KW-1133">Transmembrane helix</keyword>
<dbReference type="AlphaFoldDB" id="A0A134B482"/>
<evidence type="ECO:0000313" key="11">
    <source>
        <dbReference type="Proteomes" id="UP000070224"/>
    </source>
</evidence>
<dbReference type="GO" id="GO:0044874">
    <property type="term" value="P:lipoprotein localization to outer membrane"/>
    <property type="evidence" value="ECO:0007669"/>
    <property type="project" value="TreeGrafter"/>
</dbReference>
<evidence type="ECO:0000256" key="4">
    <source>
        <dbReference type="ARBA" id="ARBA00022692"/>
    </source>
</evidence>
<keyword evidence="4 7" id="KW-0812">Transmembrane</keyword>
<proteinExistence type="inferred from homology"/>
<reference evidence="11" key="1">
    <citation type="submission" date="2016-01" db="EMBL/GenBank/DDBJ databases">
        <authorList>
            <person name="Mitreva M."/>
            <person name="Pepin K.H."/>
            <person name="Mihindukulasuriya K.A."/>
            <person name="Fulton R."/>
            <person name="Fronick C."/>
            <person name="O'Laughlin M."/>
            <person name="Miner T."/>
            <person name="Herter B."/>
            <person name="Rosa B.A."/>
            <person name="Cordes M."/>
            <person name="Tomlinson C."/>
            <person name="Wollam A."/>
            <person name="Palsikar V.B."/>
            <person name="Mardis E.R."/>
            <person name="Wilson R.K."/>
        </authorList>
    </citation>
    <scope>NUCLEOTIDE SEQUENCE [LARGE SCALE GENOMIC DNA]</scope>
    <source>
        <strain evidence="11">KA00683</strain>
    </source>
</reference>
<dbReference type="InterPro" id="IPR025857">
    <property type="entry name" value="MacB_PCD"/>
</dbReference>
<evidence type="ECO:0000256" key="1">
    <source>
        <dbReference type="ARBA" id="ARBA00004651"/>
    </source>
</evidence>
<dbReference type="OrthoDB" id="1522724at2"/>
<dbReference type="InterPro" id="IPR051447">
    <property type="entry name" value="Lipoprotein-release_system"/>
</dbReference>
<keyword evidence="3" id="KW-1003">Cell membrane</keyword>
<dbReference type="InterPro" id="IPR003838">
    <property type="entry name" value="ABC3_permease_C"/>
</dbReference>
<keyword evidence="6 7" id="KW-0472">Membrane</keyword>
<feature type="transmembrane region" description="Helical" evidence="7">
    <location>
        <begin position="336"/>
        <end position="362"/>
    </location>
</feature>
<comment type="subcellular location">
    <subcellularLocation>
        <location evidence="1">Cell membrane</location>
        <topology evidence="1">Multi-pass membrane protein</topology>
    </subcellularLocation>
</comment>
<gene>
    <name evidence="10" type="ORF">HMPREF3185_01611</name>
</gene>
<sequence>MLSFRIALRYLFSRTRLHAVNYVTALSAVAIAVVAMALVAVVGVYNGYVAMILGATKQVDADIVLRDTEGGVFDLKKFPDYRTKLTKAGAEAIALRLESKGLLRVGEQQWVVDAVGVDSAFASVYPMGRAADVPELHSATTLVDAEGAPITPIQLGAAIQLPQDSSHTEHNGPAAEVLFPKRLGFTNPLAPASSFQSLEARVIGQYQPTSQETDAAIYLPLADLQDVLDYEESEVSALGIHLRSGVKTSDFKQQVKALYGDRLTALDREEQHPDLSYLIRMEKVMTYLILLFILLLAAFNVASSLAMLLIEKQDDSRIFTALGAPPSFTQQVFRRVGLLIALTGTSVGMLLGWILCLLQARFGIIRSGSGIEAMALPVDVRPLDMLVIFVSVTALSFLISLYPTRFFRRG</sequence>
<feature type="transmembrane region" description="Helical" evidence="7">
    <location>
        <begin position="284"/>
        <end position="310"/>
    </location>
</feature>
<dbReference type="Pfam" id="PF12704">
    <property type="entry name" value="MacB_PCD"/>
    <property type="match status" value="1"/>
</dbReference>
<organism evidence="10 11">
    <name type="scientific">Porphyromonas somerae</name>
    <dbReference type="NCBI Taxonomy" id="322095"/>
    <lineage>
        <taxon>Bacteria</taxon>
        <taxon>Pseudomonadati</taxon>
        <taxon>Bacteroidota</taxon>
        <taxon>Bacteroidia</taxon>
        <taxon>Bacteroidales</taxon>
        <taxon>Porphyromonadaceae</taxon>
        <taxon>Porphyromonas</taxon>
    </lineage>
</organism>
<evidence type="ECO:0000313" key="10">
    <source>
        <dbReference type="EMBL" id="KXB74719.1"/>
    </source>
</evidence>
<dbReference type="RefSeq" id="WP_060935756.1">
    <property type="nucleotide sequence ID" value="NZ_KQ960459.1"/>
</dbReference>
<protein>
    <submittedName>
        <fullName evidence="10">Efflux ABC transporter, permease protein</fullName>
    </submittedName>
</protein>